<dbReference type="EMBL" id="CP108038">
    <property type="protein sequence ID" value="WUN88867.1"/>
    <property type="molecule type" value="Genomic_DNA"/>
</dbReference>
<protein>
    <submittedName>
        <fullName evidence="3">RcpC/CpaB family pilus assembly protein</fullName>
    </submittedName>
</protein>
<organism evidence="3 4">
    <name type="scientific">Streptomyces bobili</name>
    <dbReference type="NCBI Taxonomy" id="67280"/>
    <lineage>
        <taxon>Bacteria</taxon>
        <taxon>Bacillati</taxon>
        <taxon>Actinomycetota</taxon>
        <taxon>Actinomycetes</taxon>
        <taxon>Kitasatosporales</taxon>
        <taxon>Streptomycetaceae</taxon>
        <taxon>Streptomyces</taxon>
    </lineage>
</organism>
<feature type="domain" description="Flp pilus assembly protein RcpC/CpaB" evidence="2">
    <location>
        <begin position="95"/>
        <end position="198"/>
    </location>
</feature>
<dbReference type="Proteomes" id="UP001432071">
    <property type="component" value="Chromosome"/>
</dbReference>
<evidence type="ECO:0000313" key="3">
    <source>
        <dbReference type="EMBL" id="WUN88867.1"/>
    </source>
</evidence>
<evidence type="ECO:0000313" key="4">
    <source>
        <dbReference type="Proteomes" id="UP001432071"/>
    </source>
</evidence>
<evidence type="ECO:0000259" key="2">
    <source>
        <dbReference type="Pfam" id="PF16976"/>
    </source>
</evidence>
<accession>A0ABZ1R2A8</accession>
<name>A0ABZ1R2A8_9ACTN</name>
<dbReference type="InterPro" id="IPR031571">
    <property type="entry name" value="RcpC_dom"/>
</dbReference>
<dbReference type="Pfam" id="PF16976">
    <property type="entry name" value="RcpC"/>
    <property type="match status" value="1"/>
</dbReference>
<sequence length="199" mass="19953">MPCRLPGSPSLPVPPSYEVPQFAPVRVRGGLHRLVRNRRRALAVGLAVTAAALVAAGPRDGDQARGHPGGGSHARAQSSARAPADAPRTAERVRAAVRISDAATVRLLRTGDRVDVIAVAPAERSAGPEGAAQVVARRALVTKVPEPAGGSAGAGGGGAAWDDAGSAEGGALVVLSVPRSTATRLAGASVTARLAVTLW</sequence>
<keyword evidence="4" id="KW-1185">Reference proteome</keyword>
<reference evidence="3" key="1">
    <citation type="submission" date="2022-10" db="EMBL/GenBank/DDBJ databases">
        <title>The complete genomes of actinobacterial strains from the NBC collection.</title>
        <authorList>
            <person name="Joergensen T.S."/>
            <person name="Alvarez Arevalo M."/>
            <person name="Sterndorff E.B."/>
            <person name="Faurdal D."/>
            <person name="Vuksanovic O."/>
            <person name="Mourched A.-S."/>
            <person name="Charusanti P."/>
            <person name="Shaw S."/>
            <person name="Blin K."/>
            <person name="Weber T."/>
        </authorList>
    </citation>
    <scope>NUCLEOTIDE SEQUENCE</scope>
    <source>
        <strain evidence="3">NBC_00302</strain>
    </source>
</reference>
<proteinExistence type="predicted"/>
<gene>
    <name evidence="3" type="ORF">OHT53_23685</name>
</gene>
<feature type="region of interest" description="Disordered" evidence="1">
    <location>
        <begin position="58"/>
        <end position="89"/>
    </location>
</feature>
<evidence type="ECO:0000256" key="1">
    <source>
        <dbReference type="SAM" id="MobiDB-lite"/>
    </source>
</evidence>